<organism evidence="1 2">
    <name type="scientific">ssRNA phage SRR7976299_5</name>
    <dbReference type="NCBI Taxonomy" id="2786645"/>
    <lineage>
        <taxon>Viruses</taxon>
        <taxon>Riboviria</taxon>
        <taxon>Orthornavirae</taxon>
        <taxon>Lenarviricota</taxon>
        <taxon>Leviviricetes</taxon>
        <taxon>Timlovirales</taxon>
        <taxon>Blumeviridae</taxon>
        <taxon>Wahdswovirus</taxon>
        <taxon>Wahdswovirus lutenecus</taxon>
    </lineage>
</organism>
<sequence>REAPLDPICERSKNMIVLKDYEGFRYPSLTHPTTYVGLARESYSRVVLAAEMPESSFAQGGTAFYAGKTAQKSVFHLHVEGTLDAIERSSPGRPDILKGAGGLNLQIDGTVHTGNCFVVTKLGDAFIYSECWTRSISPLFSIFDIWKISRDTTQGRLSLSYSCICMWESPSGVRKYTARGAGGGQGYKLLETYDLNFVKGRYQSIADTYHIKAINDVTTNGSSHGYLVPFSLSRYSNDVEAYYRSLIPRISREIQFVASITRTNAHNIDPMKEARMGWLADTAIQGNLFYVESNMLEFWKEGLSGTFGSEIKEWTSAISSVSKNRKGSTSKVAKAYLGTTYGTQLTLNDMEQWQNAIAKYMWKSYTARAFTFAKAKSTHSVSRPSASLQDGVCDYSYSLCYDPLEKFGGSYGPKEFLDTFRLSPDPKRIWELLSLSFVVDWFLPVSELFRVVESEDTLYDMKFRVFGETSSTKYTFPFEKYPTLTVVLYSRTCSKYPFTMPLPDLEDLNPLNRGVSGSAAVNGTALILSKRRAK</sequence>
<evidence type="ECO:0000313" key="1">
    <source>
        <dbReference type="EMBL" id="DAD52638.1"/>
    </source>
</evidence>
<dbReference type="Proteomes" id="UP000680985">
    <property type="component" value="Segment"/>
</dbReference>
<name>A0A8S5L4K2_9VIRU</name>
<accession>A0A8S5L4K2</accession>
<dbReference type="EMBL" id="BK014163">
    <property type="protein sequence ID" value="DAD52638.1"/>
    <property type="molecule type" value="Genomic_RNA"/>
</dbReference>
<dbReference type="KEGG" id="vg:80399502"/>
<proteinExistence type="predicted"/>
<gene>
    <name evidence="1" type="primary">SRR7976299_5_1</name>
</gene>
<dbReference type="RefSeq" id="YP_010770243.1">
    <property type="nucleotide sequence ID" value="NC_074207.1"/>
</dbReference>
<protein>
    <submittedName>
        <fullName evidence="1">Maturation protein</fullName>
    </submittedName>
</protein>
<evidence type="ECO:0000313" key="2">
    <source>
        <dbReference type="Proteomes" id="UP000680985"/>
    </source>
</evidence>
<dbReference type="GeneID" id="80399502"/>
<feature type="non-terminal residue" evidence="1">
    <location>
        <position position="1"/>
    </location>
</feature>
<keyword evidence="2" id="KW-1185">Reference proteome</keyword>
<reference evidence="1" key="1">
    <citation type="submission" date="2020-09" db="EMBL/GenBank/DDBJ databases">
        <title>Leviviricetes taxonomy.</title>
        <authorList>
            <person name="Stockdale S.R."/>
            <person name="Callanan J."/>
            <person name="Adriaenssens E.M."/>
            <person name="Kuhn J.H."/>
            <person name="Rumnieks J."/>
            <person name="Shkoporov A."/>
            <person name="Draper L.A."/>
            <person name="Ross P."/>
            <person name="Hill C."/>
        </authorList>
    </citation>
    <scope>NUCLEOTIDE SEQUENCE</scope>
</reference>